<dbReference type="EMBL" id="QXUF01000218">
    <property type="protein sequence ID" value="RIM95778.1"/>
    <property type="molecule type" value="Genomic_DNA"/>
</dbReference>
<dbReference type="SUPFAM" id="SSF53474">
    <property type="entry name" value="alpha/beta-Hydrolases"/>
    <property type="match status" value="1"/>
</dbReference>
<reference evidence="2 3" key="1">
    <citation type="journal article" date="2016" name="Front. Microbiol.">
        <title>Comprehensive Phylogenetic Analysis of Bovine Non-aureus Staphylococci Species Based on Whole-Genome Sequencing.</title>
        <authorList>
            <person name="Naushad S."/>
            <person name="Barkema H.W."/>
            <person name="Luby C."/>
            <person name="Condas L.A."/>
            <person name="Nobrega D.B."/>
            <person name="Carson D.A."/>
            <person name="De Buck J."/>
        </authorList>
    </citation>
    <scope>NUCLEOTIDE SEQUENCE [LARGE SCALE GENOMIC DNA]</scope>
    <source>
        <strain evidence="2 3">SNUC 4554</strain>
    </source>
</reference>
<keyword evidence="3" id="KW-1185">Reference proteome</keyword>
<dbReference type="PRINTS" id="PR00111">
    <property type="entry name" value="ABHYDROLASE"/>
</dbReference>
<proteinExistence type="predicted"/>
<name>A0A418IBL1_9STAP</name>
<comment type="caution">
    <text evidence="2">The sequence shown here is derived from an EMBL/GenBank/DDBJ whole genome shotgun (WGS) entry which is preliminary data.</text>
</comment>
<evidence type="ECO:0000313" key="2">
    <source>
        <dbReference type="EMBL" id="RIM95778.1"/>
    </source>
</evidence>
<protein>
    <submittedName>
        <fullName evidence="2">Alpha/beta hydrolase</fullName>
    </submittedName>
</protein>
<accession>A0A418IBL1</accession>
<dbReference type="Pfam" id="PF00561">
    <property type="entry name" value="Abhydrolase_1"/>
    <property type="match status" value="1"/>
</dbReference>
<dbReference type="OrthoDB" id="9805423at2"/>
<sequence length="247" mass="28546">MQINEFKGIFNATGANIYFESKGNGENVLLIHAGIADSRMWDKEFHLLSEKYRVVRFDLPGFGLSDFTGGNYSYYKIINELLIYLDINHTHILTASFGGKIAIDFYLEYSEKCLSLALLSPALSGWNDSTFLQKYEEKEERLLQEDKIEETAQFNYTTWIQRNRAPELINPDVKQLIIDMQLKFLTKPEPDFLCVEIETEDNILQIKNIQIPVLIINGECDVQDFHDISKLMIKEIPYVKNSTIPDT</sequence>
<dbReference type="InterPro" id="IPR050266">
    <property type="entry name" value="AB_hydrolase_sf"/>
</dbReference>
<evidence type="ECO:0000313" key="3">
    <source>
        <dbReference type="Proteomes" id="UP000286317"/>
    </source>
</evidence>
<dbReference type="PANTHER" id="PTHR43798">
    <property type="entry name" value="MONOACYLGLYCEROL LIPASE"/>
    <property type="match status" value="1"/>
</dbReference>
<dbReference type="InterPro" id="IPR029058">
    <property type="entry name" value="AB_hydrolase_fold"/>
</dbReference>
<keyword evidence="2" id="KW-0378">Hydrolase</keyword>
<dbReference type="Gene3D" id="3.40.50.1820">
    <property type="entry name" value="alpha/beta hydrolase"/>
    <property type="match status" value="1"/>
</dbReference>
<dbReference type="RefSeq" id="WP_142921764.1">
    <property type="nucleotide sequence ID" value="NZ_QXUF01000218.1"/>
</dbReference>
<dbReference type="AlphaFoldDB" id="A0A418IBL1"/>
<organism evidence="2 3">
    <name type="scientific">Staphylococcus shinii</name>
    <dbReference type="NCBI Taxonomy" id="2912228"/>
    <lineage>
        <taxon>Bacteria</taxon>
        <taxon>Bacillati</taxon>
        <taxon>Bacillota</taxon>
        <taxon>Bacilli</taxon>
        <taxon>Bacillales</taxon>
        <taxon>Staphylococcaceae</taxon>
        <taxon>Staphylococcus</taxon>
    </lineage>
</organism>
<dbReference type="InterPro" id="IPR000073">
    <property type="entry name" value="AB_hydrolase_1"/>
</dbReference>
<gene>
    <name evidence="2" type="ORF">BU112_14595</name>
</gene>
<dbReference type="Proteomes" id="UP000286317">
    <property type="component" value="Unassembled WGS sequence"/>
</dbReference>
<feature type="non-terminal residue" evidence="2">
    <location>
        <position position="247"/>
    </location>
</feature>
<feature type="domain" description="AB hydrolase-1" evidence="1">
    <location>
        <begin position="28"/>
        <end position="220"/>
    </location>
</feature>
<dbReference type="GO" id="GO:0016787">
    <property type="term" value="F:hydrolase activity"/>
    <property type="evidence" value="ECO:0007669"/>
    <property type="project" value="UniProtKB-KW"/>
</dbReference>
<evidence type="ECO:0000259" key="1">
    <source>
        <dbReference type="Pfam" id="PF00561"/>
    </source>
</evidence>